<evidence type="ECO:0000256" key="1">
    <source>
        <dbReference type="SAM" id="MobiDB-lite"/>
    </source>
</evidence>
<organism evidence="2 3">
    <name type="scientific">Pleurodeles waltl</name>
    <name type="common">Iberian ribbed newt</name>
    <dbReference type="NCBI Taxonomy" id="8319"/>
    <lineage>
        <taxon>Eukaryota</taxon>
        <taxon>Metazoa</taxon>
        <taxon>Chordata</taxon>
        <taxon>Craniata</taxon>
        <taxon>Vertebrata</taxon>
        <taxon>Euteleostomi</taxon>
        <taxon>Amphibia</taxon>
        <taxon>Batrachia</taxon>
        <taxon>Caudata</taxon>
        <taxon>Salamandroidea</taxon>
        <taxon>Salamandridae</taxon>
        <taxon>Pleurodelinae</taxon>
        <taxon>Pleurodeles</taxon>
    </lineage>
</organism>
<evidence type="ECO:0000313" key="3">
    <source>
        <dbReference type="Proteomes" id="UP001066276"/>
    </source>
</evidence>
<name>A0AAV7U3B4_PLEWA</name>
<gene>
    <name evidence="2" type="ORF">NDU88_000383</name>
</gene>
<keyword evidence="3" id="KW-1185">Reference proteome</keyword>
<accession>A0AAV7U3B4</accession>
<sequence>MVRTSGTKVIKDTAVRGGGSERLLALGVVCSVQRVCYRASAHAAACPQAPKASVLLTSENTTTGAVQNKNTVPTCARRQIAGGPPTARTQPPVLPALGGTRERYPRRPPLSATRLQQTGGWAERAAELGRRGAASVLLRDGQQDRNAPHR</sequence>
<reference evidence="2" key="1">
    <citation type="journal article" date="2022" name="bioRxiv">
        <title>Sequencing and chromosome-scale assembly of the giantPleurodeles waltlgenome.</title>
        <authorList>
            <person name="Brown T."/>
            <person name="Elewa A."/>
            <person name="Iarovenko S."/>
            <person name="Subramanian E."/>
            <person name="Araus A.J."/>
            <person name="Petzold A."/>
            <person name="Susuki M."/>
            <person name="Suzuki K.-i.T."/>
            <person name="Hayashi T."/>
            <person name="Toyoda A."/>
            <person name="Oliveira C."/>
            <person name="Osipova E."/>
            <person name="Leigh N.D."/>
            <person name="Simon A."/>
            <person name="Yun M.H."/>
        </authorList>
    </citation>
    <scope>NUCLEOTIDE SEQUENCE</scope>
    <source>
        <strain evidence="2">20211129_DDA</strain>
        <tissue evidence="2">Liver</tissue>
    </source>
</reference>
<comment type="caution">
    <text evidence="2">The sequence shown here is derived from an EMBL/GenBank/DDBJ whole genome shotgun (WGS) entry which is preliminary data.</text>
</comment>
<dbReference type="EMBL" id="JANPWB010000005">
    <property type="protein sequence ID" value="KAJ1183565.1"/>
    <property type="molecule type" value="Genomic_DNA"/>
</dbReference>
<dbReference type="AlphaFoldDB" id="A0AAV7U3B4"/>
<evidence type="ECO:0000313" key="2">
    <source>
        <dbReference type="EMBL" id="KAJ1183565.1"/>
    </source>
</evidence>
<proteinExistence type="predicted"/>
<protein>
    <submittedName>
        <fullName evidence="2">Uncharacterized protein</fullName>
    </submittedName>
</protein>
<feature type="region of interest" description="Disordered" evidence="1">
    <location>
        <begin position="79"/>
        <end position="120"/>
    </location>
</feature>
<dbReference type="Proteomes" id="UP001066276">
    <property type="component" value="Chromosome 3_1"/>
</dbReference>